<evidence type="ECO:0000313" key="2">
    <source>
        <dbReference type="Proteomes" id="UP001163603"/>
    </source>
</evidence>
<comment type="caution">
    <text evidence="1">The sequence shown here is derived from an EMBL/GenBank/DDBJ whole genome shotgun (WGS) entry which is preliminary data.</text>
</comment>
<reference evidence="2" key="1">
    <citation type="journal article" date="2023" name="G3 (Bethesda)">
        <title>Genome assembly and association tests identify interacting loci associated with vigor, precocity, and sex in interspecific pistachio rootstocks.</title>
        <authorList>
            <person name="Palmer W."/>
            <person name="Jacygrad E."/>
            <person name="Sagayaradj S."/>
            <person name="Cavanaugh K."/>
            <person name="Han R."/>
            <person name="Bertier L."/>
            <person name="Beede B."/>
            <person name="Kafkas S."/>
            <person name="Golino D."/>
            <person name="Preece J."/>
            <person name="Michelmore R."/>
        </authorList>
    </citation>
    <scope>NUCLEOTIDE SEQUENCE [LARGE SCALE GENOMIC DNA]</scope>
</reference>
<dbReference type="Proteomes" id="UP001163603">
    <property type="component" value="Chromosome 5"/>
</dbReference>
<dbReference type="EMBL" id="CM047740">
    <property type="protein sequence ID" value="KAJ0041210.1"/>
    <property type="molecule type" value="Genomic_DNA"/>
</dbReference>
<gene>
    <name evidence="1" type="ORF">Pint_28217</name>
</gene>
<proteinExistence type="predicted"/>
<protein>
    <submittedName>
        <fullName evidence="1">Uncharacterized protein</fullName>
    </submittedName>
</protein>
<sequence>METSISKPHAVLISSPGLGHIIPVLELGKRLVTLQNFEVTIFVVASQTSAAESEMIQAAMSPKLCQLIEIPPPDISHLVGPDTAVVTILAIMMRESKSALRAAISTLKSRPTAMIFDLFGTESFEIADELEIPKYYFVASHAWFLALTVYTPILDKLVQGQYVDQTEPFDIQGCKSLRPEEVIDPMLDRTNQQYFEYVRMGTEIPLCDGILINTWEDLQPKALAALRDDKLLGGIVKAPIYTVGPIVRSLEPTGSNKELFDWLDKQPSDSVLYVSLGSGGTLSYEQTIELAWGLELSQQRFIWVVRRPAAKGDGSFFTVGSGGDDELSNFLPEGFLNRINEVGKLVPKWAPQVNILNHPSVGGFLSHSGWNSIMESISNGVPMIAWPLYAEQRMNATLIAEELGVAVRPKIFPSKRVVGREEIMMMVRRIMVDKEGHAIRYRATELKHGAEKALSYEGGSIYDSLSLLANKCKHP</sequence>
<name>A0ACC0YSN6_9ROSI</name>
<evidence type="ECO:0000313" key="1">
    <source>
        <dbReference type="EMBL" id="KAJ0041210.1"/>
    </source>
</evidence>
<keyword evidence="2" id="KW-1185">Reference proteome</keyword>
<accession>A0ACC0YSN6</accession>
<organism evidence="1 2">
    <name type="scientific">Pistacia integerrima</name>
    <dbReference type="NCBI Taxonomy" id="434235"/>
    <lineage>
        <taxon>Eukaryota</taxon>
        <taxon>Viridiplantae</taxon>
        <taxon>Streptophyta</taxon>
        <taxon>Embryophyta</taxon>
        <taxon>Tracheophyta</taxon>
        <taxon>Spermatophyta</taxon>
        <taxon>Magnoliopsida</taxon>
        <taxon>eudicotyledons</taxon>
        <taxon>Gunneridae</taxon>
        <taxon>Pentapetalae</taxon>
        <taxon>rosids</taxon>
        <taxon>malvids</taxon>
        <taxon>Sapindales</taxon>
        <taxon>Anacardiaceae</taxon>
        <taxon>Pistacia</taxon>
    </lineage>
</organism>